<gene>
    <name evidence="1" type="primary">ZNF19</name>
</gene>
<accession>H3BR98</accession>
<reference evidence="1" key="4">
    <citation type="submission" date="2025-08" db="UniProtKB">
        <authorList>
            <consortium name="Ensembl"/>
        </authorList>
    </citation>
    <scope>IDENTIFICATION</scope>
</reference>
<name>H3BR98_HUMAN</name>
<dbReference type="VEuPathDB" id="HostDB:ENSG00000157429"/>
<evidence type="ECO:0000313" key="1">
    <source>
        <dbReference type="Ensembl" id="ENSP00000456143.1"/>
    </source>
</evidence>
<protein>
    <submittedName>
        <fullName evidence="1">Zinc finger protein 19</fullName>
    </submittedName>
</protein>
<dbReference type="Ensembl" id="ENST00000569717.5">
    <property type="protein sequence ID" value="ENSP00000456143.1"/>
    <property type="gene ID" value="ENSG00000157429.17"/>
</dbReference>
<dbReference type="AlphaFoldDB" id="H3BR98"/>
<dbReference type="GeneTree" id="ENSGT00940000163278"/>
<reference evidence="1 2" key="1">
    <citation type="journal article" date="2001" name="Nature">
        <title>Initial sequencing and analysis of the human genome.</title>
        <authorList>
            <consortium name="International Human Genome Sequencing Consortium"/>
            <person name="Lander E.S."/>
            <person name="Linton L.M."/>
            <person name="Birren B."/>
            <person name="Nusbaum C."/>
            <person name="Zody M.C."/>
            <person name="Baldwin J."/>
            <person name="Devon K."/>
            <person name="Dewar K."/>
            <person name="Doyle M."/>
            <person name="FitzHugh W."/>
            <person name="Funke R."/>
            <person name="Gage D."/>
            <person name="Harris K."/>
            <person name="Heaford A."/>
            <person name="Howland J."/>
            <person name="Kann L."/>
            <person name="Lehoczky J."/>
            <person name="LeVine R."/>
            <person name="McEwan P."/>
            <person name="McKernan K."/>
            <person name="Meldrim J."/>
            <person name="Mesirov J.P."/>
            <person name="Miranda C."/>
            <person name="Morris W."/>
            <person name="Naylor J."/>
            <person name="Raymond C."/>
            <person name="Rosetti M."/>
            <person name="Santos R."/>
            <person name="Sheridan A."/>
            <person name="Sougnez C."/>
            <person name="Stange-Thomann N."/>
            <person name="Stojanovic N."/>
            <person name="Subramanian A."/>
            <person name="Wyman D."/>
            <person name="Rogers J."/>
            <person name="Sulston J."/>
            <person name="Ainscough R."/>
            <person name="Beck S."/>
            <person name="Bentley D."/>
            <person name="Burton J."/>
            <person name="Clee C."/>
            <person name="Carter N."/>
            <person name="Coulson A."/>
            <person name="Deadman R."/>
            <person name="Deloukas P."/>
            <person name="Dunham A."/>
            <person name="Dunham I."/>
            <person name="Durbin R."/>
            <person name="French L."/>
            <person name="Grafham D."/>
            <person name="Gregory S."/>
            <person name="Hubbard T."/>
            <person name="Humphray S."/>
            <person name="Hunt A."/>
            <person name="Jones M."/>
            <person name="Lloyd C."/>
            <person name="McMurray A."/>
            <person name="Matthews L."/>
            <person name="Mercer S."/>
            <person name="Milne S."/>
            <person name="Mullikin J.C."/>
            <person name="Mungall A."/>
            <person name="Plumb R."/>
            <person name="Ross M."/>
            <person name="Shownkeen R."/>
            <person name="Sims S."/>
            <person name="Waterston R.H."/>
            <person name="Wilson R.K."/>
            <person name="Hillier L.W."/>
            <person name="McPherson J.D."/>
            <person name="Marra M.A."/>
            <person name="Mardis E.R."/>
            <person name="Fulton L.A."/>
            <person name="Chinwalla A.T."/>
            <person name="Pepin K.H."/>
            <person name="Gish W.R."/>
            <person name="Chissoe S.L."/>
            <person name="Wendl M.C."/>
            <person name="Delehaunty K.D."/>
            <person name="Miner T.L."/>
            <person name="Delehaunty A."/>
            <person name="Kramer J.B."/>
            <person name="Cook L.L."/>
            <person name="Fulton R.S."/>
            <person name="Johnson D.L."/>
            <person name="Minx P.J."/>
            <person name="Clifton S.W."/>
            <person name="Hawkins T."/>
            <person name="Branscomb E."/>
            <person name="Predki P."/>
            <person name="Richardson P."/>
            <person name="Wenning S."/>
            <person name="Slezak T."/>
            <person name="Doggett N."/>
            <person name="Cheng J.F."/>
            <person name="Olsen A."/>
            <person name="Lucas S."/>
            <person name="Elkin C."/>
            <person name="Uberbacher E."/>
            <person name="Frazier M."/>
            <person name="Gibbs R.A."/>
            <person name="Muzny D.M."/>
            <person name="Scherer S.E."/>
            <person name="Bouck J.B."/>
            <person name="Sodergren E.J."/>
            <person name="Worley K.C."/>
            <person name="Rives C.M."/>
            <person name="Gorrell J.H."/>
            <person name="Metzker M.L."/>
            <person name="Naylor S.L."/>
            <person name="Kucherlapati R.S."/>
            <person name="Nelson D.L."/>
            <person name="Weinstock G.M."/>
            <person name="Sakaki Y."/>
            <person name="Fujiyama A."/>
            <person name="Hattori M."/>
            <person name="Yada T."/>
            <person name="Toyoda A."/>
            <person name="Itoh T."/>
            <person name="Kawagoe C."/>
            <person name="Watanabe H."/>
            <person name="Totoki Y."/>
            <person name="Taylor T."/>
            <person name="Weissenbach J."/>
            <person name="Heilig R."/>
            <person name="Saurin W."/>
            <person name="Artiguenave F."/>
            <person name="Brottier P."/>
            <person name="Bruls T."/>
            <person name="Pelletier E."/>
            <person name="Robert C."/>
            <person name="Wincker P."/>
            <person name="Smith D.R."/>
            <person name="Doucette-Stamm L."/>
            <person name="Rubenfield M."/>
            <person name="Weinstock K."/>
            <person name="Lee H.M."/>
            <person name="Dubois J."/>
            <person name="Rosenthal A."/>
            <person name="Platzer M."/>
            <person name="Nyakatura G."/>
            <person name="Taudien S."/>
            <person name="Rump A."/>
            <person name="Yang H."/>
            <person name="Yu J."/>
            <person name="Wang J."/>
            <person name="Huang G."/>
            <person name="Gu J."/>
            <person name="Hood L."/>
            <person name="Rowen L."/>
            <person name="Madan A."/>
            <person name="Qin S."/>
            <person name="Davis R.W."/>
            <person name="Federspiel N.A."/>
            <person name="Abola A.P."/>
            <person name="Proctor M.J."/>
            <person name="Myers R.M."/>
            <person name="Schmutz J."/>
            <person name="Dickson M."/>
            <person name="Grimwood J."/>
            <person name="Cox D.R."/>
            <person name="Olson M.V."/>
            <person name="Kaul R."/>
            <person name="Raymond C."/>
            <person name="Shimizu N."/>
            <person name="Kawasaki K."/>
            <person name="Minoshima S."/>
            <person name="Evans G.A."/>
            <person name="Athanasiou M."/>
            <person name="Schultz R."/>
            <person name="Roe B.A."/>
            <person name="Chen F."/>
            <person name="Pan H."/>
            <person name="Ramser J."/>
            <person name="Lehrach H."/>
            <person name="Reinhardt R."/>
            <person name="McCombie W.R."/>
            <person name="de la Bastide M."/>
            <person name="Dedhia N."/>
            <person name="Blocker H."/>
            <person name="Hornischer K."/>
            <person name="Nordsiek G."/>
            <person name="Agarwala R."/>
            <person name="Aravind L."/>
            <person name="Bailey J.A."/>
            <person name="Bateman A."/>
            <person name="Batzoglou S."/>
            <person name="Birney E."/>
            <person name="Bork P."/>
            <person name="Brown D.G."/>
            <person name="Burge C.B."/>
            <person name="Cerutti L."/>
            <person name="Chen H.C."/>
            <person name="Church D."/>
            <person name="Clamp M."/>
            <person name="Copley R.R."/>
            <person name="Doerks T."/>
            <person name="Eddy S.R."/>
            <person name="Eichler E.E."/>
            <person name="Furey T.S."/>
            <person name="Galagan J."/>
            <person name="Gilbert J.G."/>
            <person name="Harmon C."/>
            <person name="Hayashizaki Y."/>
            <person name="Haussler D."/>
            <person name="Hermjakob H."/>
            <person name="Hokamp K."/>
            <person name="Jang W."/>
            <person name="Johnson L.S."/>
            <person name="Jones T.A."/>
            <person name="Kasif S."/>
            <person name="Kaspryzk A."/>
            <person name="Kennedy S."/>
            <person name="Kent W.J."/>
            <person name="Kitts P."/>
            <person name="Koonin E.V."/>
            <person name="Korf I."/>
            <person name="Kulp D."/>
            <person name="Lancet D."/>
            <person name="Lowe T.M."/>
            <person name="McLysaght A."/>
            <person name="Mikkelsen T."/>
            <person name="Moran J.V."/>
            <person name="Mulder N."/>
            <person name="Pollara V.J."/>
            <person name="Ponting C.P."/>
            <person name="Schuler G."/>
            <person name="Schultz J."/>
            <person name="Slater G."/>
            <person name="Smit A.F."/>
            <person name="Stupka E."/>
            <person name="Szustakowski J."/>
            <person name="Thierry-Mieg D."/>
            <person name="Thierry-Mieg J."/>
            <person name="Wagner L."/>
            <person name="Wallis J."/>
            <person name="Wheeler R."/>
            <person name="Williams A."/>
            <person name="Wolf Y.I."/>
            <person name="Wolfe K.H."/>
            <person name="Yang S.P."/>
            <person name="Yeh R.F."/>
            <person name="Collins F."/>
            <person name="Guyer M.S."/>
            <person name="Peterson J."/>
            <person name="Felsenfeld A."/>
            <person name="Wetterstrand K.A."/>
            <person name="Patrinos A."/>
            <person name="Morgan M.J."/>
            <person name="de Jong P."/>
            <person name="Catanese J.J."/>
            <person name="Osoegawa K."/>
            <person name="Shizuya H."/>
            <person name="Choi S."/>
            <person name="Chen Y.J."/>
        </authorList>
    </citation>
    <scope>NUCLEOTIDE SEQUENCE [LARGE SCALE GENOMIC DNA]</scope>
</reference>
<sequence length="45" mass="4970">MAAMPLKAQYQDFPSSPYLSPLPHTLARSQRIGSGAAGTCCFRRW</sequence>
<reference evidence="1 2" key="3">
    <citation type="journal article" date="2004" name="Nature">
        <title>The sequence and analysis of duplication-rich human chromosome 16.</title>
        <authorList>
            <person name="Martin J."/>
            <person name="Han C."/>
            <person name="Gordon L.A."/>
            <person name="Terry A."/>
            <person name="Prabhakar S."/>
            <person name="She X."/>
            <person name="Xie G."/>
            <person name="Hellsten U."/>
            <person name="Chan Y.M."/>
            <person name="Altherr M."/>
            <person name="Couronne O."/>
            <person name="Aerts A."/>
            <person name="Bajorek E."/>
            <person name="Black S."/>
            <person name="Blumer H."/>
            <person name="Branscomb E."/>
            <person name="Brown N.C."/>
            <person name="Bruno W.J."/>
            <person name="Buckingham J.M."/>
            <person name="Callen D.F."/>
            <person name="Campbell C.S."/>
            <person name="Campbell M.L."/>
            <person name="Campbell E.W."/>
            <person name="Caoile C."/>
            <person name="Challacombe J.F."/>
            <person name="Chasteen L.A."/>
            <person name="Chertkov O."/>
            <person name="Chi H.C."/>
            <person name="Christensen M."/>
            <person name="Clark L.M."/>
            <person name="Cohn J.D."/>
            <person name="Denys M."/>
            <person name="Detter J.C."/>
            <person name="Dickson M."/>
            <person name="Dimitrijevic-Bussod M."/>
            <person name="Escobar J."/>
            <person name="Fawcett J.J."/>
            <person name="Flowers D."/>
            <person name="Fotopulos D."/>
            <person name="Glavina T."/>
            <person name="Gomez M."/>
            <person name="Gonzales E."/>
            <person name="Goodstein D."/>
            <person name="Goodwin L.A."/>
            <person name="Grady D.L."/>
            <person name="Grigoriev I."/>
            <person name="Groza M."/>
            <person name="Hammon N."/>
            <person name="Hawkins T."/>
            <person name="Haydu L."/>
            <person name="Hildebrand C.E."/>
            <person name="Huang W."/>
            <person name="Israni S."/>
            <person name="Jett J."/>
            <person name="Jewett P.B."/>
            <person name="Kadner K."/>
            <person name="Kimball H."/>
            <person name="Kobayashi A."/>
            <person name="Krawczyk M.C."/>
            <person name="Leyba T."/>
            <person name="Longmire J.L."/>
            <person name="Lopez F."/>
            <person name="Lou Y."/>
            <person name="Lowry S."/>
            <person name="Ludeman T."/>
            <person name="Manohar C.F."/>
            <person name="Mark G.A."/>
            <person name="McMurray K.L."/>
            <person name="Meincke L.J."/>
            <person name="Morgan J."/>
            <person name="Moyzis R.K."/>
            <person name="Mundt M.O."/>
            <person name="Munk A.C."/>
            <person name="Nandkeshwar R.D."/>
            <person name="Pitluck S."/>
            <person name="Pollard M."/>
            <person name="Predki P."/>
            <person name="Parson-Quintana B."/>
            <person name="Ramirez L."/>
            <person name="Rash S."/>
            <person name="Retterer J."/>
            <person name="Ricke D.O."/>
            <person name="Robinson D.L."/>
            <person name="Rodriguez A."/>
            <person name="Salamov A."/>
            <person name="Saunders E.H."/>
            <person name="Scott D."/>
            <person name="Shough T."/>
            <person name="Stallings R.L."/>
            <person name="Stalvey M."/>
            <person name="Sutherland R.D."/>
            <person name="Tapia R."/>
            <person name="Tesmer J.G."/>
            <person name="Thayer N."/>
            <person name="Thompson L.S."/>
            <person name="Tice H."/>
            <person name="Torney D.C."/>
            <person name="Tran-Gyamfi M."/>
            <person name="Tsai M."/>
            <person name="Ulanovsky L.E."/>
            <person name="Ustaszewska A."/>
            <person name="Vo N."/>
            <person name="White P.S."/>
            <person name="Williams A.L."/>
            <person name="Wills P.L."/>
            <person name="Wu J.R."/>
            <person name="Wu K."/>
            <person name="Yang J."/>
            <person name="Dejong P."/>
            <person name="Bruce D."/>
            <person name="Doggett N.A."/>
            <person name="Deaven L."/>
            <person name="Schmutz J."/>
            <person name="Grimwood J."/>
            <person name="Richardson P."/>
            <person name="Rokhsar D.S."/>
            <person name="Eichler E.E."/>
            <person name="Gilna P."/>
            <person name="Lucas S.M."/>
            <person name="Myers R.M."/>
            <person name="Rubin E.M."/>
            <person name="Pennacchio L.A."/>
        </authorList>
    </citation>
    <scope>NUCLEOTIDE SEQUENCE [LARGE SCALE GENOMIC DNA]</scope>
</reference>
<keyword evidence="2" id="KW-1185">Reference proteome</keyword>
<organism evidence="1 2">
    <name type="scientific">Homo sapiens</name>
    <name type="common">Human</name>
    <dbReference type="NCBI Taxonomy" id="9606"/>
    <lineage>
        <taxon>Eukaryota</taxon>
        <taxon>Metazoa</taxon>
        <taxon>Chordata</taxon>
        <taxon>Craniata</taxon>
        <taxon>Vertebrata</taxon>
        <taxon>Euteleostomi</taxon>
        <taxon>Mammalia</taxon>
        <taxon>Eutheria</taxon>
        <taxon>Euarchontoglires</taxon>
        <taxon>Primates</taxon>
        <taxon>Haplorrhini</taxon>
        <taxon>Catarrhini</taxon>
        <taxon>Hominidae</taxon>
        <taxon>Homo</taxon>
    </lineage>
</organism>
<dbReference type="UCSC" id="uc059wty.1">
    <property type="organism name" value="human"/>
</dbReference>
<dbReference type="OpenTargets" id="ENSG00000157429"/>
<dbReference type="HGNC" id="HGNC:12981">
    <property type="gene designation" value="ZNF19"/>
</dbReference>
<dbReference type="Bgee" id="ENSG00000157429">
    <property type="expression patterns" value="Expressed in right uterine tube and 125 other cell types or tissues"/>
</dbReference>
<dbReference type="ExpressionAtlas" id="H3BR98">
    <property type="expression patterns" value="baseline and differential"/>
</dbReference>
<dbReference type="ChiTaRS" id="ZNF19">
    <property type="organism name" value="human"/>
</dbReference>
<dbReference type="HOGENOM" id="CLU_3207382_0_0_1"/>
<dbReference type="Ensembl" id="ENST00000569717.5">
    <property type="protein sequence ID" value="ENSP00000456143.1"/>
    <property type="gene ID" value="ENSG00000157429.16"/>
</dbReference>
<dbReference type="OrthoDB" id="6077919at2759"/>
<dbReference type="Proteomes" id="UP000005640">
    <property type="component" value="Chromosome 16"/>
</dbReference>
<evidence type="ECO:0000313" key="2">
    <source>
        <dbReference type="Proteomes" id="UP000005640"/>
    </source>
</evidence>
<reference evidence="1" key="5">
    <citation type="submission" date="2025-09" db="UniProtKB">
        <authorList>
            <consortium name="Ensembl"/>
        </authorList>
    </citation>
    <scope>IDENTIFICATION</scope>
</reference>
<dbReference type="ProteomicsDB" id="42008"/>
<reference evidence="1 2" key="2">
    <citation type="journal article" date="2004" name="Nature">
        <title>Finishing the euchromatic sequence of the human genome.</title>
        <authorList>
            <consortium name="International Human Genome Sequencing Consortium"/>
        </authorList>
    </citation>
    <scope>NUCLEOTIDE SEQUENCE [LARGE SCALE GENOMIC DNA]</scope>
</reference>
<proteinExistence type="predicted"/>
<dbReference type="EMBL" id="AC010547">
    <property type="status" value="NOT_ANNOTATED_CDS"/>
    <property type="molecule type" value="Genomic_DNA"/>
</dbReference>